<feature type="compositionally biased region" description="Basic and acidic residues" evidence="1">
    <location>
        <begin position="52"/>
        <end position="62"/>
    </location>
</feature>
<protein>
    <submittedName>
        <fullName evidence="2">Uncharacterized protein</fullName>
    </submittedName>
</protein>
<keyword evidence="3" id="KW-1185">Reference proteome</keyword>
<dbReference type="Proteomes" id="UP000635726">
    <property type="component" value="Unassembled WGS sequence"/>
</dbReference>
<dbReference type="AlphaFoldDB" id="A0A917PHG9"/>
<feature type="region of interest" description="Disordered" evidence="1">
    <location>
        <begin position="52"/>
        <end position="72"/>
    </location>
</feature>
<comment type="caution">
    <text evidence="2">The sequence shown here is derived from an EMBL/GenBank/DDBJ whole genome shotgun (WGS) entry which is preliminary data.</text>
</comment>
<reference evidence="2" key="2">
    <citation type="submission" date="2020-09" db="EMBL/GenBank/DDBJ databases">
        <authorList>
            <person name="Sun Q."/>
            <person name="Ohkuma M."/>
        </authorList>
    </citation>
    <scope>NUCLEOTIDE SEQUENCE</scope>
    <source>
        <strain evidence="2">JCM 14371</strain>
    </source>
</reference>
<name>A0A917PHG9_9DEIO</name>
<gene>
    <name evidence="2" type="ORF">GCM10008939_23620</name>
</gene>
<dbReference type="EMBL" id="BMOE01000007">
    <property type="protein sequence ID" value="GGJ79070.1"/>
    <property type="molecule type" value="Genomic_DNA"/>
</dbReference>
<sequence>MASVGRPGFDVRVRKSWTRIERDAQLDLGADTQPVAAHFHTLHPPREELLRRIDSDARRDASHVPPEIPQAK</sequence>
<evidence type="ECO:0000256" key="1">
    <source>
        <dbReference type="SAM" id="MobiDB-lite"/>
    </source>
</evidence>
<evidence type="ECO:0000313" key="3">
    <source>
        <dbReference type="Proteomes" id="UP000635726"/>
    </source>
</evidence>
<organism evidence="2 3">
    <name type="scientific">Deinococcus aquiradiocola</name>
    <dbReference type="NCBI Taxonomy" id="393059"/>
    <lineage>
        <taxon>Bacteria</taxon>
        <taxon>Thermotogati</taxon>
        <taxon>Deinococcota</taxon>
        <taxon>Deinococci</taxon>
        <taxon>Deinococcales</taxon>
        <taxon>Deinococcaceae</taxon>
        <taxon>Deinococcus</taxon>
    </lineage>
</organism>
<accession>A0A917PHG9</accession>
<reference evidence="2" key="1">
    <citation type="journal article" date="2014" name="Int. J. Syst. Evol. Microbiol.">
        <title>Complete genome sequence of Corynebacterium casei LMG S-19264T (=DSM 44701T), isolated from a smear-ripened cheese.</title>
        <authorList>
            <consortium name="US DOE Joint Genome Institute (JGI-PGF)"/>
            <person name="Walter F."/>
            <person name="Albersmeier A."/>
            <person name="Kalinowski J."/>
            <person name="Ruckert C."/>
        </authorList>
    </citation>
    <scope>NUCLEOTIDE SEQUENCE</scope>
    <source>
        <strain evidence="2">JCM 14371</strain>
    </source>
</reference>
<proteinExistence type="predicted"/>
<evidence type="ECO:0000313" key="2">
    <source>
        <dbReference type="EMBL" id="GGJ79070.1"/>
    </source>
</evidence>